<comment type="caution">
    <text evidence="2">The sequence shown here is derived from an EMBL/GenBank/DDBJ whole genome shotgun (WGS) entry which is preliminary data.</text>
</comment>
<dbReference type="AlphaFoldDB" id="A0A3E2GY35"/>
<feature type="region of interest" description="Disordered" evidence="1">
    <location>
        <begin position="1"/>
        <end position="27"/>
    </location>
</feature>
<evidence type="ECO:0000313" key="3">
    <source>
        <dbReference type="Proteomes" id="UP000258309"/>
    </source>
</evidence>
<evidence type="ECO:0000256" key="1">
    <source>
        <dbReference type="SAM" id="MobiDB-lite"/>
    </source>
</evidence>
<reference evidence="2 3" key="1">
    <citation type="submission" date="2018-05" db="EMBL/GenBank/DDBJ databases">
        <title>Draft genome sequence of Scytalidium lignicola DSM 105466, a ubiquitous saprotrophic fungus.</title>
        <authorList>
            <person name="Buettner E."/>
            <person name="Gebauer A.M."/>
            <person name="Hofrichter M."/>
            <person name="Liers C."/>
            <person name="Kellner H."/>
        </authorList>
    </citation>
    <scope>NUCLEOTIDE SEQUENCE [LARGE SCALE GENOMIC DNA]</scope>
    <source>
        <strain evidence="2 3">DSM 105466</strain>
    </source>
</reference>
<accession>A0A3E2GY35</accession>
<dbReference type="EMBL" id="NCSJ02000297">
    <property type="protein sequence ID" value="RFU25902.1"/>
    <property type="molecule type" value="Genomic_DNA"/>
</dbReference>
<dbReference type="OrthoDB" id="5422061at2759"/>
<gene>
    <name evidence="2" type="ORF">B7463_g10445</name>
</gene>
<sequence length="135" mass="15790">MAPQQSPVNSQGPQRLKKHGPKIKSLETRTYTARTKPVTSTRWSYTRERKIEILKFLLHHKVPVTPSAVYQKPRMRMGMPSELEPVDVPDSAVKYRAVTFNETAEFWKIPNNTIKRWWAFREKKLAGKTSIYSLY</sequence>
<proteinExistence type="predicted"/>
<dbReference type="STRING" id="5539.A0A3E2GY35"/>
<feature type="non-terminal residue" evidence="2">
    <location>
        <position position="1"/>
    </location>
</feature>
<feature type="non-terminal residue" evidence="2">
    <location>
        <position position="135"/>
    </location>
</feature>
<organism evidence="2 3">
    <name type="scientific">Scytalidium lignicola</name>
    <name type="common">Hyphomycete</name>
    <dbReference type="NCBI Taxonomy" id="5539"/>
    <lineage>
        <taxon>Eukaryota</taxon>
        <taxon>Fungi</taxon>
        <taxon>Dikarya</taxon>
        <taxon>Ascomycota</taxon>
        <taxon>Pezizomycotina</taxon>
        <taxon>Leotiomycetes</taxon>
        <taxon>Leotiomycetes incertae sedis</taxon>
        <taxon>Scytalidium</taxon>
    </lineage>
</organism>
<feature type="compositionally biased region" description="Polar residues" evidence="1">
    <location>
        <begin position="1"/>
        <end position="13"/>
    </location>
</feature>
<dbReference type="Proteomes" id="UP000258309">
    <property type="component" value="Unassembled WGS sequence"/>
</dbReference>
<protein>
    <submittedName>
        <fullName evidence="2">Uncharacterized protein</fullName>
    </submittedName>
</protein>
<name>A0A3E2GY35_SCYLI</name>
<keyword evidence="3" id="KW-1185">Reference proteome</keyword>
<evidence type="ECO:0000313" key="2">
    <source>
        <dbReference type="EMBL" id="RFU25902.1"/>
    </source>
</evidence>